<proteinExistence type="predicted"/>
<feature type="transmembrane region" description="Helical" evidence="1">
    <location>
        <begin position="70"/>
        <end position="88"/>
    </location>
</feature>
<feature type="transmembrane region" description="Helical" evidence="1">
    <location>
        <begin position="125"/>
        <end position="144"/>
    </location>
</feature>
<keyword evidence="1" id="KW-1133">Transmembrane helix</keyword>
<feature type="transmembrane region" description="Helical" evidence="1">
    <location>
        <begin position="39"/>
        <end position="58"/>
    </location>
</feature>
<dbReference type="EMBL" id="SSNY01000015">
    <property type="protein sequence ID" value="THF54873.1"/>
    <property type="molecule type" value="Genomic_DNA"/>
</dbReference>
<gene>
    <name evidence="3" type="ORF">E6C48_20510</name>
</gene>
<name>A0ABY2Q495_9HYPH</name>
<dbReference type="Pfam" id="PF07331">
    <property type="entry name" value="TctB"/>
    <property type="match status" value="1"/>
</dbReference>
<evidence type="ECO:0000256" key="1">
    <source>
        <dbReference type="SAM" id="Phobius"/>
    </source>
</evidence>
<dbReference type="Proteomes" id="UP000306441">
    <property type="component" value="Unassembled WGS sequence"/>
</dbReference>
<accession>A0ABY2Q495</accession>
<feature type="domain" description="DUF1468" evidence="2">
    <location>
        <begin position="9"/>
        <end position="139"/>
    </location>
</feature>
<keyword evidence="1" id="KW-0472">Membrane</keyword>
<evidence type="ECO:0000259" key="2">
    <source>
        <dbReference type="Pfam" id="PF07331"/>
    </source>
</evidence>
<reference evidence="3 4" key="1">
    <citation type="submission" date="2019-04" db="EMBL/GenBank/DDBJ databases">
        <title>Mesorhizobium composti sp. nov., isolated from compost.</title>
        <authorList>
            <person name="Lin S.-Y."/>
            <person name="Hameed A."/>
            <person name="Hsieh Y.-T."/>
            <person name="Young C.-C."/>
        </authorList>
    </citation>
    <scope>NUCLEOTIDE SEQUENCE [LARGE SCALE GENOMIC DNA]</scope>
    <source>
        <strain evidence="3 4">CC-YTH430</strain>
    </source>
</reference>
<comment type="caution">
    <text evidence="3">The sequence shown here is derived from an EMBL/GenBank/DDBJ whole genome shotgun (WGS) entry which is preliminary data.</text>
</comment>
<sequence length="146" mass="15473">MRLIGRATAACLLLFALAYGLVATAIDYAFASDPLGPRVFPLGLAAMLALLSVWYFFSPGPAEGYPSGRLLLRVLGIPLVMLAAVALFEPAGFLVSTFVLTFGTALIFGAPPFKALLGAVGQAVLWWFVFSYVLEVYLPAGALFGH</sequence>
<keyword evidence="4" id="KW-1185">Reference proteome</keyword>
<dbReference type="InterPro" id="IPR009936">
    <property type="entry name" value="DUF1468"/>
</dbReference>
<organism evidence="3 4">
    <name type="scientific">Ollibium composti</name>
    <dbReference type="NCBI Taxonomy" id="2675109"/>
    <lineage>
        <taxon>Bacteria</taxon>
        <taxon>Pseudomonadati</taxon>
        <taxon>Pseudomonadota</taxon>
        <taxon>Alphaproteobacteria</taxon>
        <taxon>Hyphomicrobiales</taxon>
        <taxon>Phyllobacteriaceae</taxon>
        <taxon>Ollibium</taxon>
    </lineage>
</organism>
<evidence type="ECO:0000313" key="3">
    <source>
        <dbReference type="EMBL" id="THF54873.1"/>
    </source>
</evidence>
<evidence type="ECO:0000313" key="4">
    <source>
        <dbReference type="Proteomes" id="UP000306441"/>
    </source>
</evidence>
<keyword evidence="1" id="KW-0812">Transmembrane</keyword>
<feature type="transmembrane region" description="Helical" evidence="1">
    <location>
        <begin position="94"/>
        <end position="113"/>
    </location>
</feature>
<protein>
    <submittedName>
        <fullName evidence="3">Tripartite tricarboxylate transporter TctB family protein</fullName>
    </submittedName>
</protein>